<feature type="transmembrane region" description="Helical" evidence="5">
    <location>
        <begin position="108"/>
        <end position="131"/>
    </location>
</feature>
<keyword evidence="3 5" id="KW-1133">Transmembrane helix</keyword>
<dbReference type="RefSeq" id="WP_157403358.1">
    <property type="nucleotide sequence ID" value="NZ_JABULY010000001.1"/>
</dbReference>
<feature type="transmembrane region" description="Helical" evidence="5">
    <location>
        <begin position="5"/>
        <end position="23"/>
    </location>
</feature>
<dbReference type="AlphaFoldDB" id="A0A949T044"/>
<dbReference type="Proteomes" id="UP000732858">
    <property type="component" value="Unassembled WGS sequence"/>
</dbReference>
<name>A0A949T044_9PAST</name>
<evidence type="ECO:0000256" key="4">
    <source>
        <dbReference type="ARBA" id="ARBA00023136"/>
    </source>
</evidence>
<keyword evidence="9" id="KW-1185">Reference proteome</keyword>
<evidence type="ECO:0000256" key="5">
    <source>
        <dbReference type="SAM" id="Phobius"/>
    </source>
</evidence>
<keyword evidence="2 5" id="KW-0812">Transmembrane</keyword>
<evidence type="ECO:0000256" key="2">
    <source>
        <dbReference type="ARBA" id="ARBA00022692"/>
    </source>
</evidence>
<dbReference type="Proteomes" id="UP001196379">
    <property type="component" value="Unassembled WGS sequence"/>
</dbReference>
<dbReference type="PANTHER" id="PTHR36926">
    <property type="entry name" value="COLICIN V PRODUCTION PROTEIN"/>
    <property type="match status" value="1"/>
</dbReference>
<dbReference type="GO" id="GO:0016020">
    <property type="term" value="C:membrane"/>
    <property type="evidence" value="ECO:0007669"/>
    <property type="project" value="UniProtKB-SubCell"/>
</dbReference>
<comment type="subcellular location">
    <subcellularLocation>
        <location evidence="1">Membrane</location>
        <topology evidence="1">Multi-pass membrane protein</topology>
    </subcellularLocation>
</comment>
<evidence type="ECO:0000256" key="3">
    <source>
        <dbReference type="ARBA" id="ARBA00022989"/>
    </source>
</evidence>
<dbReference type="GeneID" id="65549250"/>
<dbReference type="Pfam" id="PF02674">
    <property type="entry name" value="Colicin_V"/>
    <property type="match status" value="1"/>
</dbReference>
<proteinExistence type="predicted"/>
<dbReference type="GO" id="GO:0009403">
    <property type="term" value="P:toxin biosynthetic process"/>
    <property type="evidence" value="ECO:0007669"/>
    <property type="project" value="InterPro"/>
</dbReference>
<evidence type="ECO:0000256" key="1">
    <source>
        <dbReference type="ARBA" id="ARBA00004141"/>
    </source>
</evidence>
<keyword evidence="4 5" id="KW-0472">Membrane</keyword>
<evidence type="ECO:0000313" key="7">
    <source>
        <dbReference type="EMBL" id="MBV6546356.1"/>
    </source>
</evidence>
<evidence type="ECO:0000313" key="9">
    <source>
        <dbReference type="Proteomes" id="UP001196379"/>
    </source>
</evidence>
<dbReference type="EMBL" id="JABUMC010000005">
    <property type="protein sequence ID" value="MBV6546356.1"/>
    <property type="molecule type" value="Genomic_DNA"/>
</dbReference>
<protein>
    <submittedName>
        <fullName evidence="7">CvpA family protein</fullName>
    </submittedName>
</protein>
<comment type="caution">
    <text evidence="7">The sequence shown here is derived from an EMBL/GenBank/DDBJ whole genome shotgun (WGS) entry which is preliminary data.</text>
</comment>
<feature type="transmembrane region" description="Helical" evidence="5">
    <location>
        <begin position="29"/>
        <end position="51"/>
    </location>
</feature>
<feature type="transmembrane region" description="Helical" evidence="5">
    <location>
        <begin position="63"/>
        <end position="88"/>
    </location>
</feature>
<reference evidence="7 9" key="1">
    <citation type="journal article" date="2021" name="Mol. Ecol.">
        <title>Polar bear-adapted Ursidibacter maritimus are remarkably conserved after generations in captivity.</title>
        <authorList>
            <person name="Espinosa-Gongora C."/>
            <person name="Hansen M.J."/>
            <person name="Bertelsen M.F."/>
            <person name="Bojesen A.M."/>
        </authorList>
    </citation>
    <scope>NUCLEOTIDE SEQUENCE</scope>
    <source>
        <strain evidence="7">Pb43105x</strain>
        <strain evidence="6 9">Pb43106</strain>
    </source>
</reference>
<accession>A0A949T044</accession>
<dbReference type="InterPro" id="IPR052719">
    <property type="entry name" value="CvpA-like"/>
</dbReference>
<evidence type="ECO:0000313" key="6">
    <source>
        <dbReference type="EMBL" id="MBV6531311.1"/>
    </source>
</evidence>
<organism evidence="7 8">
    <name type="scientific">Ursidibacter maritimus</name>
    <dbReference type="NCBI Taxonomy" id="1331689"/>
    <lineage>
        <taxon>Bacteria</taxon>
        <taxon>Pseudomonadati</taxon>
        <taxon>Pseudomonadota</taxon>
        <taxon>Gammaproteobacteria</taxon>
        <taxon>Pasteurellales</taxon>
        <taxon>Pasteurellaceae</taxon>
        <taxon>Ursidibacter</taxon>
    </lineage>
</organism>
<sequence length="170" mass="18995">MVDFIIIGIVVFSILVSLWRGFIEEVMSLAGWIIAFFIASKFYPAMANLLLQIDSVYLQNSEYLRNGIAAAILFIAVLIVSGIINALIGQLVSKTGLSGTDRVLGAGFGILRGIFIVAAILFFLDTFTTFAQTELWKESKLIPHFDFIVKWFFEHFEQLKVNSSFLKSAN</sequence>
<dbReference type="OrthoDB" id="9810601at2"/>
<gene>
    <name evidence="6" type="ORF">HT657_04000</name>
    <name evidence="7" type="ORF">HT672_03465</name>
</gene>
<dbReference type="EMBL" id="JABULY010000001">
    <property type="protein sequence ID" value="MBV6531311.1"/>
    <property type="molecule type" value="Genomic_DNA"/>
</dbReference>
<dbReference type="PANTHER" id="PTHR36926:SF1">
    <property type="entry name" value="COLICIN V PRODUCTION PROTEIN"/>
    <property type="match status" value="1"/>
</dbReference>
<dbReference type="InterPro" id="IPR003825">
    <property type="entry name" value="Colicin-V_CvpA"/>
</dbReference>
<evidence type="ECO:0000313" key="8">
    <source>
        <dbReference type="Proteomes" id="UP000732858"/>
    </source>
</evidence>